<accession>A0A383EAF0</accession>
<evidence type="ECO:0000313" key="1">
    <source>
        <dbReference type="EMBL" id="SVE53852.1"/>
    </source>
</evidence>
<reference evidence="1" key="1">
    <citation type="submission" date="2018-05" db="EMBL/GenBank/DDBJ databases">
        <authorList>
            <person name="Lanie J.A."/>
            <person name="Ng W.-L."/>
            <person name="Kazmierczak K.M."/>
            <person name="Andrzejewski T.M."/>
            <person name="Davidsen T.M."/>
            <person name="Wayne K.J."/>
            <person name="Tettelin H."/>
            <person name="Glass J.I."/>
            <person name="Rusch D."/>
            <person name="Podicherti R."/>
            <person name="Tsui H.-C.T."/>
            <person name="Winkler M.E."/>
        </authorList>
    </citation>
    <scope>NUCLEOTIDE SEQUENCE</scope>
</reference>
<proteinExistence type="predicted"/>
<name>A0A383EAF0_9ZZZZ</name>
<protein>
    <submittedName>
        <fullName evidence="1">Uncharacterized protein</fullName>
    </submittedName>
</protein>
<feature type="non-terminal residue" evidence="1">
    <location>
        <position position="82"/>
    </location>
</feature>
<sequence>MHHGVSHLIEYQLSLSPRFIAYVRDFLLDLGIEPDQIFRDIGLSSAADAELEPAIPIADICRLFDLVAAQLDRPYFGLDLAR</sequence>
<gene>
    <name evidence="1" type="ORF">METZ01_LOCUS506706</name>
</gene>
<dbReference type="AlphaFoldDB" id="A0A383EAF0"/>
<organism evidence="1">
    <name type="scientific">marine metagenome</name>
    <dbReference type="NCBI Taxonomy" id="408172"/>
    <lineage>
        <taxon>unclassified sequences</taxon>
        <taxon>metagenomes</taxon>
        <taxon>ecological metagenomes</taxon>
    </lineage>
</organism>
<dbReference type="EMBL" id="UINC01224292">
    <property type="protein sequence ID" value="SVE53852.1"/>
    <property type="molecule type" value="Genomic_DNA"/>
</dbReference>